<evidence type="ECO:0000313" key="7">
    <source>
        <dbReference type="Proteomes" id="UP000308978"/>
    </source>
</evidence>
<keyword evidence="2" id="KW-0175">Coiled coil</keyword>
<dbReference type="EMBL" id="SSTJ01000010">
    <property type="protein sequence ID" value="THG36832.1"/>
    <property type="molecule type" value="Genomic_DNA"/>
</dbReference>
<protein>
    <submittedName>
        <fullName evidence="6">Phage tail tape measure protein</fullName>
    </submittedName>
</protein>
<keyword evidence="1" id="KW-1188">Viral release from host cell</keyword>
<feature type="coiled-coil region" evidence="2">
    <location>
        <begin position="857"/>
        <end position="930"/>
    </location>
</feature>
<dbReference type="Pfam" id="PF10145">
    <property type="entry name" value="PhageMin_Tail"/>
    <property type="match status" value="1"/>
</dbReference>
<evidence type="ECO:0000313" key="6">
    <source>
        <dbReference type="EMBL" id="THG36832.1"/>
    </source>
</evidence>
<evidence type="ECO:0000256" key="3">
    <source>
        <dbReference type="SAM" id="MobiDB-lite"/>
    </source>
</evidence>
<keyword evidence="4" id="KW-1133">Transmembrane helix</keyword>
<name>A0A4S4G2U2_9ACTN</name>
<dbReference type="InterPro" id="IPR010090">
    <property type="entry name" value="Phage_tape_meas"/>
</dbReference>
<comment type="caution">
    <text evidence="6">The sequence shown here is derived from an EMBL/GenBank/DDBJ whole genome shotgun (WGS) entry which is preliminary data.</text>
</comment>
<feature type="coiled-coil region" evidence="2">
    <location>
        <begin position="979"/>
        <end position="1008"/>
    </location>
</feature>
<evidence type="ECO:0000259" key="5">
    <source>
        <dbReference type="Pfam" id="PF10145"/>
    </source>
</evidence>
<organism evidence="6 7">
    <name type="scientific">Adlercreutzia caecimuris</name>
    <dbReference type="NCBI Taxonomy" id="671266"/>
    <lineage>
        <taxon>Bacteria</taxon>
        <taxon>Bacillati</taxon>
        <taxon>Actinomycetota</taxon>
        <taxon>Coriobacteriia</taxon>
        <taxon>Eggerthellales</taxon>
        <taxon>Eggerthellaceae</taxon>
        <taxon>Adlercreutzia</taxon>
    </lineage>
</organism>
<evidence type="ECO:0000256" key="2">
    <source>
        <dbReference type="SAM" id="Coils"/>
    </source>
</evidence>
<evidence type="ECO:0000256" key="1">
    <source>
        <dbReference type="ARBA" id="ARBA00022612"/>
    </source>
</evidence>
<dbReference type="RefSeq" id="WP_136434885.1">
    <property type="nucleotide sequence ID" value="NZ_SSTJ01000010.1"/>
</dbReference>
<dbReference type="PANTHER" id="PTHR37813">
    <property type="entry name" value="FELS-2 PROPHAGE PROTEIN"/>
    <property type="match status" value="1"/>
</dbReference>
<keyword evidence="4" id="KW-0812">Transmembrane</keyword>
<reference evidence="6 7" key="1">
    <citation type="submission" date="2019-04" db="EMBL/GenBank/DDBJ databases">
        <title>Microbes associate with the intestines of laboratory mice.</title>
        <authorList>
            <person name="Navarre W."/>
            <person name="Wong E."/>
            <person name="Huang K.C."/>
            <person name="Tropini C."/>
            <person name="Ng K."/>
            <person name="Yu B."/>
        </authorList>
    </citation>
    <scope>NUCLEOTIDE SEQUENCE [LARGE SCALE GENOMIC DNA]</scope>
    <source>
        <strain evidence="6 7">NM80_B27</strain>
    </source>
</reference>
<feature type="domain" description="Phage tail tape measure protein" evidence="5">
    <location>
        <begin position="204"/>
        <end position="385"/>
    </location>
</feature>
<dbReference type="NCBIfam" id="TIGR01760">
    <property type="entry name" value="tape_meas_TP901"/>
    <property type="match status" value="1"/>
</dbReference>
<dbReference type="PANTHER" id="PTHR37813:SF1">
    <property type="entry name" value="FELS-2 PROPHAGE PROTEIN"/>
    <property type="match status" value="1"/>
</dbReference>
<proteinExistence type="predicted"/>
<accession>A0A4S4G2U2</accession>
<dbReference type="Proteomes" id="UP000308978">
    <property type="component" value="Unassembled WGS sequence"/>
</dbReference>
<keyword evidence="4" id="KW-0472">Membrane</keyword>
<feature type="transmembrane region" description="Helical" evidence="4">
    <location>
        <begin position="649"/>
        <end position="669"/>
    </location>
</feature>
<feature type="region of interest" description="Disordered" evidence="3">
    <location>
        <begin position="1343"/>
        <end position="1365"/>
    </location>
</feature>
<evidence type="ECO:0000256" key="4">
    <source>
        <dbReference type="SAM" id="Phobius"/>
    </source>
</evidence>
<sequence>MAGKIQGLTVVINGDATPLARSIRQAKSEATMLRTHLSSVNQLLKFQPTSAELIAKKQGMLTEAIAQNARTYRTYQTAHEAYSRRLGTLTEAEMTQFRNLEREMTRNRVEFQRLRQDAVSFGAAASAGTLRASATLTSYSQSMRAFSNYALGASVAVGVAGAASLAAAREYEYAFADVRKTIDATEAEYDKLYEAGLKMSLVRPTTPEDIAYIMSLGGQLNVASRYLEKFAGTTADLDVATNMNLEDASIDLARFMNITKTGQGDIDRLGATIVDLGNNSATTEQDIMNMAMRIAGTGSSLGMSAQEVLAMATSLSSMGIHAEMGGNAISTIMRKIDSDVAKNTGTLSVWAETANMGVDEFCQLWGSDAAAAMAEVFKGMGRVQDEGGNLTLLLDDMNVSYMRQVDTMMRSAQAGEMYGEYVTRANAAWSENTALVREVSQRYDTAEAKMQMMKNAAHVMAVTFGEELLPEFSDVVVGAQEFTTWLADLDSDTRSTIVGVAEFVVAFGLLTKAVQLGTGAAGTWMSAYASAKTALTGWAESIHALASAKQASVIADQGWAFAAKSSAASQAANTVSTVANTAAQTANAASSTAMAAEKGILTAAVTANTGAQAANTAVSGAAAAQTGILASSVMGLAAAFGISNAAAMGLIGVIGLLAAGGIAASIIMFDQSAASQRNCTAATRELSAAVDAAQADYDRAVRSFGEHSDAAAKAKFALDEATDAYESGRESVEEYCDSLDDLHDKYAQSADGMDTAQAEADARAGALFTIGERIADTYEAMDAGAEKSAAIISLIDALSEEVGDLGIGYDAATDSLMINNEAMQDYRATLDEVVSAEADRARYEAASSGYSESLKNQVSIEMELAEANRELEEATKRAEAAQQAHNVSIADARSGIASVSYEEHESAENKKAIEERVEQLNADLADSKNRQAEYLDIMAQLQTKELAVAEAIRMHEDGGISLAEAVEQVNARTSEAITLEDAEAQMALESAEAAVEQAEADKELAEEAQKVADGLSSLMARNSTFAKFMADGGISVESLAAAMQDAGTTADDIEKRMEEFASKTADGLKQIETVPLHSDEGDFMNADQFKRNLDENYEVASRWGEAVQRLYDRHGDEASQAFIRHLEEMGYEYTPLLEELAGMTDKQWAEIESSFTRNTETGYSNALIQFEQFASQYSVSADQLSEAMARVGGDGSRQMVEAFAAEVQGMGDAAAPVIQSLASMTSDQLGEVVAAYERGGMDAATAYISSIESGSPEEKMREQMAGVDAAISEGAEQWKATAQAGSEAVMAQIDAARLPLRQAASDMAQEIPSGVSDGQGEAASAADNVSKLIADHLSAAKGDARQAGNSMSGEHFSGGVSSGGAQASSQASAVSSAVASALASAASAAYASGRNMALGYAAGIRSGRSAVTSASRAMASSVPTTANKTGEVRSPSRVMMRQGRYWPEGMALGIRQASWMVEREMRSSVERAQRSARASLGGKWGEIVPDAPAAAAIAVTSMSPSVVASESARADAGDTYYVENNNTYFDGIKLEEGTLSERAFREVRRAAKIRERM</sequence>
<gene>
    <name evidence="6" type="ORF">E5986_07995</name>
</gene>
<feature type="transmembrane region" description="Helical" evidence="4">
    <location>
        <begin position="622"/>
        <end position="642"/>
    </location>
</feature>